<evidence type="ECO:0000256" key="2">
    <source>
        <dbReference type="ARBA" id="ARBA00022801"/>
    </source>
</evidence>
<dbReference type="PANTHER" id="PTHR30480:SF16">
    <property type="entry name" value="GLYCOSIDE HYDROLASE FAMILY 3 DOMAIN PROTEIN"/>
    <property type="match status" value="1"/>
</dbReference>
<dbReference type="PANTHER" id="PTHR30480">
    <property type="entry name" value="BETA-HEXOSAMINIDASE-RELATED"/>
    <property type="match status" value="1"/>
</dbReference>
<dbReference type="GO" id="GO:0004553">
    <property type="term" value="F:hydrolase activity, hydrolyzing O-glycosyl compounds"/>
    <property type="evidence" value="ECO:0007669"/>
    <property type="project" value="InterPro"/>
</dbReference>
<dbReference type="Gene3D" id="3.20.20.300">
    <property type="entry name" value="Glycoside hydrolase, family 3, N-terminal domain"/>
    <property type="match status" value="1"/>
</dbReference>
<evidence type="ECO:0000259" key="4">
    <source>
        <dbReference type="Pfam" id="PF00933"/>
    </source>
</evidence>
<keyword evidence="6" id="KW-1185">Reference proteome</keyword>
<evidence type="ECO:0000256" key="1">
    <source>
        <dbReference type="ARBA" id="ARBA00005336"/>
    </source>
</evidence>
<proteinExistence type="inferred from homology"/>
<dbReference type="InterPro" id="IPR017853">
    <property type="entry name" value="GH"/>
</dbReference>
<dbReference type="AlphaFoldDB" id="A0AA50HAI0"/>
<dbReference type="EMBL" id="CP132303">
    <property type="protein sequence ID" value="WLS00172.1"/>
    <property type="molecule type" value="Genomic_DNA"/>
</dbReference>
<keyword evidence="2 5" id="KW-0378">Hydrolase</keyword>
<dbReference type="SUPFAM" id="SSF51445">
    <property type="entry name" value="(Trans)glycosidases"/>
    <property type="match status" value="1"/>
</dbReference>
<dbReference type="InterPro" id="IPR036962">
    <property type="entry name" value="Glyco_hydro_3_N_sf"/>
</dbReference>
<comment type="similarity">
    <text evidence="1">Belongs to the glycosyl hydrolase 3 family.</text>
</comment>
<evidence type="ECO:0000313" key="6">
    <source>
        <dbReference type="Proteomes" id="UP001234585"/>
    </source>
</evidence>
<gene>
    <name evidence="5" type="ORF">Q9313_19060</name>
</gene>
<dbReference type="Pfam" id="PF00933">
    <property type="entry name" value="Glyco_hydro_3"/>
    <property type="match status" value="1"/>
</dbReference>
<reference evidence="5 6" key="1">
    <citation type="submission" date="2023-08" db="EMBL/GenBank/DDBJ databases">
        <title>Pathogen: clinical or host-associated sample.</title>
        <authorList>
            <person name="Hergert J."/>
            <person name="Casey R."/>
            <person name="Wagner J."/>
            <person name="Young E.L."/>
            <person name="Oakeson K.F."/>
        </authorList>
    </citation>
    <scope>NUCLEOTIDE SEQUENCE [LARGE SCALE GENOMIC DNA]</scope>
    <source>
        <strain evidence="5 6">1760953</strain>
        <plasmid evidence="5 6">unnamed1</plasmid>
    </source>
</reference>
<accession>A0AA50HAI0</accession>
<keyword evidence="3" id="KW-0326">Glycosidase</keyword>
<name>A0AA50HAI0_9HYPH</name>
<geneLocation type="plasmid" evidence="5 6">
    <name>unnamed1</name>
</geneLocation>
<keyword evidence="5" id="KW-0614">Plasmid</keyword>
<organism evidence="5 6">
    <name type="scientific">Shinella sumterensis</name>
    <dbReference type="NCBI Taxonomy" id="1967501"/>
    <lineage>
        <taxon>Bacteria</taxon>
        <taxon>Pseudomonadati</taxon>
        <taxon>Pseudomonadota</taxon>
        <taxon>Alphaproteobacteria</taxon>
        <taxon>Hyphomicrobiales</taxon>
        <taxon>Rhizobiaceae</taxon>
        <taxon>Shinella</taxon>
    </lineage>
</organism>
<dbReference type="RefSeq" id="WP_306039673.1">
    <property type="nucleotide sequence ID" value="NZ_CP132303.1"/>
</dbReference>
<dbReference type="Proteomes" id="UP001234585">
    <property type="component" value="Plasmid unnamed1"/>
</dbReference>
<feature type="domain" description="Glycoside hydrolase family 3 N-terminal" evidence="4">
    <location>
        <begin position="78"/>
        <end position="329"/>
    </location>
</feature>
<dbReference type="InterPro" id="IPR050226">
    <property type="entry name" value="NagZ_Beta-hexosaminidase"/>
</dbReference>
<sequence length="335" mass="35204">MTDFSVDQDARAVILPAFDSLDFAEVMLPFLERGGCSVLIGENRAEYVARAMSPERLARETPERFHACIAALKGVTPHLIVAVDQELGGIQRLQGLVPALPTLEEAQALDDEALAERCRVTAAAARELDVTMFLAPVADIVDGQNPWLRARTMGVEPQAVARVVSAFVKGVQSAGVTAVTKHFPGFNDLAEDPALVDVSLLSPRERILQNALPFTAAIEAGTKAIMTGPAPVAAIDPDNAASTSPAVMAMLRNDFGFKGLVVSDDLDAPATLRGRTLLETATASLNAGADLLLVGGGPHLDALCEGIAAATRAGRITRERLGEAAARVRQNATGV</sequence>
<protein>
    <submittedName>
        <fullName evidence="5">Glycoside hydrolase family 3 N-terminal domain-containing protein</fullName>
    </submittedName>
</protein>
<evidence type="ECO:0000256" key="3">
    <source>
        <dbReference type="ARBA" id="ARBA00023295"/>
    </source>
</evidence>
<dbReference type="GO" id="GO:0009254">
    <property type="term" value="P:peptidoglycan turnover"/>
    <property type="evidence" value="ECO:0007669"/>
    <property type="project" value="TreeGrafter"/>
</dbReference>
<evidence type="ECO:0000313" key="5">
    <source>
        <dbReference type="EMBL" id="WLS00172.1"/>
    </source>
</evidence>
<dbReference type="GO" id="GO:0005975">
    <property type="term" value="P:carbohydrate metabolic process"/>
    <property type="evidence" value="ECO:0007669"/>
    <property type="project" value="InterPro"/>
</dbReference>
<dbReference type="InterPro" id="IPR001764">
    <property type="entry name" value="Glyco_hydro_3_N"/>
</dbReference>